<reference evidence="2" key="1">
    <citation type="submission" date="2022-03" db="EMBL/GenBank/DDBJ databases">
        <authorList>
            <person name="Vrbovska V."/>
            <person name="Kovarovic V."/>
            <person name="Botka T."/>
            <person name="Pantucek R."/>
        </authorList>
    </citation>
    <scope>NUCLEOTIDE SEQUENCE</scope>
    <source>
        <strain evidence="2">CCM 2609</strain>
    </source>
</reference>
<sequence>MDRDGYKLYFSNPNKCKNCPLLKKCTKSENHTKIITRHIWQENLDIVDDLRFIDTIKNIYSMISQTIERRFADTKEQHGMRWTKYTGIQKVTMETTLIFACMNLKKLIFRRKIDKLKMI</sequence>
<feature type="domain" description="Transposase DDE" evidence="1">
    <location>
        <begin position="4"/>
        <end position="108"/>
    </location>
</feature>
<protein>
    <submittedName>
        <fullName evidence="2">Transposase</fullName>
    </submittedName>
</protein>
<name>A0ABY3ZZ92_9STAP</name>
<dbReference type="Proteomes" id="UP000830343">
    <property type="component" value="Chromosome"/>
</dbReference>
<reference evidence="2" key="2">
    <citation type="submission" date="2022-04" db="EMBL/GenBank/DDBJ databases">
        <title>Antimicrobial genetic elements in methicillin-resistant Macrococcus armenti.</title>
        <authorList>
            <person name="Keller J.E."/>
            <person name="Schwendener S."/>
            <person name="Pantucek R."/>
            <person name="Perreten V."/>
        </authorList>
    </citation>
    <scope>NUCLEOTIDE SEQUENCE</scope>
    <source>
        <strain evidence="2">CCM 2609</strain>
    </source>
</reference>
<dbReference type="InterPro" id="IPR025668">
    <property type="entry name" value="Tnp_DDE_dom"/>
</dbReference>
<dbReference type="EMBL" id="CP094348">
    <property type="protein sequence ID" value="UOB21639.1"/>
    <property type="molecule type" value="Genomic_DNA"/>
</dbReference>
<evidence type="ECO:0000313" key="3">
    <source>
        <dbReference type="Proteomes" id="UP000830343"/>
    </source>
</evidence>
<organism evidence="2 3">
    <name type="scientific">Macrococcus armenti</name>
    <dbReference type="NCBI Taxonomy" id="2875764"/>
    <lineage>
        <taxon>Bacteria</taxon>
        <taxon>Bacillati</taxon>
        <taxon>Bacillota</taxon>
        <taxon>Bacilli</taxon>
        <taxon>Bacillales</taxon>
        <taxon>Staphylococcaceae</taxon>
        <taxon>Macrococcus</taxon>
    </lineage>
</organism>
<dbReference type="PANTHER" id="PTHR33408">
    <property type="entry name" value="TRANSPOSASE"/>
    <property type="match status" value="1"/>
</dbReference>
<dbReference type="RefSeq" id="WP_243367383.1">
    <property type="nucleotide sequence ID" value="NZ_CP094348.1"/>
</dbReference>
<dbReference type="PANTHER" id="PTHR33408:SF2">
    <property type="entry name" value="TRANSPOSASE DDE DOMAIN-CONTAINING PROTEIN"/>
    <property type="match status" value="1"/>
</dbReference>
<proteinExistence type="predicted"/>
<dbReference type="Pfam" id="PF13751">
    <property type="entry name" value="DDE_Tnp_1_6"/>
    <property type="match status" value="1"/>
</dbReference>
<evidence type="ECO:0000259" key="1">
    <source>
        <dbReference type="Pfam" id="PF13751"/>
    </source>
</evidence>
<evidence type="ECO:0000313" key="2">
    <source>
        <dbReference type="EMBL" id="UOB21639.1"/>
    </source>
</evidence>
<accession>A0ABY3ZZ92</accession>
<keyword evidence="3" id="KW-1185">Reference proteome</keyword>
<gene>
    <name evidence="2" type="ORF">MRZ06_10500</name>
</gene>